<dbReference type="Gene3D" id="2.10.260.10">
    <property type="match status" value="1"/>
</dbReference>
<evidence type="ECO:0000259" key="1">
    <source>
        <dbReference type="SMART" id="SM00966"/>
    </source>
</evidence>
<organism evidence="2 3">
    <name type="scientific">Evtepia gabavorous</name>
    <dbReference type="NCBI Taxonomy" id="2211183"/>
    <lineage>
        <taxon>Bacteria</taxon>
        <taxon>Bacillati</taxon>
        <taxon>Bacillota</taxon>
        <taxon>Clostridia</taxon>
        <taxon>Eubacteriales</taxon>
        <taxon>Evtepia</taxon>
    </lineage>
</organism>
<dbReference type="Pfam" id="PF04014">
    <property type="entry name" value="MazE_antitoxin"/>
    <property type="match status" value="1"/>
</dbReference>
<sequence>MKGPEGTHAWTVTVGAKGQIVIPKEARTLFSIQPGDTLLLLADEKRGLAIPEKGSFASLFQQVFRENPQVEP</sequence>
<protein>
    <submittedName>
        <fullName evidence="2">AbrB/MazE/SpoVT family DNA-binding domain-containing protein</fullName>
    </submittedName>
</protein>
<keyword evidence="3" id="KW-1185">Reference proteome</keyword>
<accession>A0A3E2B5C0</accession>
<gene>
    <name evidence="2" type="ORF">DV520_04040</name>
</gene>
<dbReference type="SUPFAM" id="SSF89447">
    <property type="entry name" value="AbrB/MazE/MraZ-like"/>
    <property type="match status" value="1"/>
</dbReference>
<dbReference type="InterPro" id="IPR007159">
    <property type="entry name" value="SpoVT-AbrB_dom"/>
</dbReference>
<feature type="domain" description="SpoVT-AbrB" evidence="1">
    <location>
        <begin position="12"/>
        <end position="56"/>
    </location>
</feature>
<dbReference type="InterPro" id="IPR037914">
    <property type="entry name" value="SpoVT-AbrB_sf"/>
</dbReference>
<dbReference type="NCBIfam" id="TIGR01439">
    <property type="entry name" value="lp_hng_hel_AbrB"/>
    <property type="match status" value="1"/>
</dbReference>
<dbReference type="RefSeq" id="WP_117141860.1">
    <property type="nucleotide sequence ID" value="NZ_CAKXKJ010000001.1"/>
</dbReference>
<proteinExistence type="predicted"/>
<keyword evidence="2" id="KW-0238">DNA-binding</keyword>
<dbReference type="AlphaFoldDB" id="A0A3E2B5C0"/>
<dbReference type="GeneID" id="97994914"/>
<name>A0A3E2B5C0_9FIRM</name>
<evidence type="ECO:0000313" key="3">
    <source>
        <dbReference type="Proteomes" id="UP000260649"/>
    </source>
</evidence>
<dbReference type="EMBL" id="QQRQ01000004">
    <property type="protein sequence ID" value="RFT07166.1"/>
    <property type="molecule type" value="Genomic_DNA"/>
</dbReference>
<dbReference type="SMART" id="SM00966">
    <property type="entry name" value="SpoVT_AbrB"/>
    <property type="match status" value="1"/>
</dbReference>
<evidence type="ECO:0000313" key="2">
    <source>
        <dbReference type="EMBL" id="RFT07166.1"/>
    </source>
</evidence>
<dbReference type="GO" id="GO:0003677">
    <property type="term" value="F:DNA binding"/>
    <property type="evidence" value="ECO:0007669"/>
    <property type="project" value="UniProtKB-KW"/>
</dbReference>
<dbReference type="Proteomes" id="UP000260649">
    <property type="component" value="Unassembled WGS sequence"/>
</dbReference>
<reference evidence="2 3" key="1">
    <citation type="submission" date="2018-07" db="EMBL/GenBank/DDBJ databases">
        <title>GABA Modulating Bacteria of the Human Gut Microbiota.</title>
        <authorList>
            <person name="Strandwitz P."/>
            <person name="Kim K.H."/>
            <person name="Terekhova D."/>
            <person name="Liu J.K."/>
            <person name="Sharma A."/>
            <person name="Levering J."/>
            <person name="Mcdonald D."/>
            <person name="Dietrich D."/>
            <person name="Ramadhar T.R."/>
            <person name="Lekbua A."/>
            <person name="Mroue N."/>
            <person name="Liston C."/>
            <person name="Stewart E.J."/>
            <person name="Dubin M.J."/>
            <person name="Zengler K."/>
            <person name="Knight R."/>
            <person name="Gilbert J.A."/>
            <person name="Clardy J."/>
            <person name="Lewis K."/>
        </authorList>
    </citation>
    <scope>NUCLEOTIDE SEQUENCE [LARGE SCALE GENOMIC DNA]</scope>
    <source>
        <strain evidence="2 3">KLE1738</strain>
    </source>
</reference>
<dbReference type="OrthoDB" id="9812495at2"/>
<comment type="caution">
    <text evidence="2">The sequence shown here is derived from an EMBL/GenBank/DDBJ whole genome shotgun (WGS) entry which is preliminary data.</text>
</comment>